<organism evidence="2 3">
    <name type="scientific">Folsomia candida</name>
    <name type="common">Springtail</name>
    <dbReference type="NCBI Taxonomy" id="158441"/>
    <lineage>
        <taxon>Eukaryota</taxon>
        <taxon>Metazoa</taxon>
        <taxon>Ecdysozoa</taxon>
        <taxon>Arthropoda</taxon>
        <taxon>Hexapoda</taxon>
        <taxon>Collembola</taxon>
        <taxon>Entomobryomorpha</taxon>
        <taxon>Isotomoidea</taxon>
        <taxon>Isotomidae</taxon>
        <taxon>Proisotominae</taxon>
        <taxon>Folsomia</taxon>
    </lineage>
</organism>
<evidence type="ECO:0000313" key="2">
    <source>
        <dbReference type="EMBL" id="OXA45875.1"/>
    </source>
</evidence>
<dbReference type="Proteomes" id="UP000198287">
    <property type="component" value="Unassembled WGS sequence"/>
</dbReference>
<keyword evidence="1" id="KW-0472">Membrane</keyword>
<name>A0A226DK05_FOLCA</name>
<proteinExistence type="predicted"/>
<evidence type="ECO:0000313" key="3">
    <source>
        <dbReference type="Proteomes" id="UP000198287"/>
    </source>
</evidence>
<gene>
    <name evidence="2" type="ORF">Fcan01_19221</name>
</gene>
<reference evidence="2 3" key="1">
    <citation type="submission" date="2015-12" db="EMBL/GenBank/DDBJ databases">
        <title>The genome of Folsomia candida.</title>
        <authorList>
            <person name="Faddeeva A."/>
            <person name="Derks M.F."/>
            <person name="Anvar Y."/>
            <person name="Smit S."/>
            <person name="Van Straalen N."/>
            <person name="Roelofs D."/>
        </authorList>
    </citation>
    <scope>NUCLEOTIDE SEQUENCE [LARGE SCALE GENOMIC DNA]</scope>
    <source>
        <strain evidence="2 3">VU population</strain>
        <tissue evidence="2">Whole body</tissue>
    </source>
</reference>
<sequence>MESGCYHFMRGVFMGQDIASENKKIRTEEIAANMTRPERLEPLNLSKAISAVFIILGAMYPPIILVHLASSIYFYRERICKICFNNVFEAFTMCYLPPGNFGHFGPCVLKFVRLSDAFYYVDVVEHLIHANNPSTLIYTICGRPKFYNRRIHDKTNVPDFTFFEVCTVTIFVKFDTEDNQFRADYLYLTRDAHRSREHSVFILISHISPPLVKWRLSKVDYRGAHRIFALYLKMKPTITNSFHESEMALFFVCIWCRNRFHRVEYDGKVKSLTIRTFQKDWKPDIGIAVDIGRGFVQGLLCGKGQYYIAPSKQICIPVERKYLTIGNILNVTILQIPNAMWKDHDWGFYHVGYHHNRYFYSDIPPLYSIHYDGYHAIYCDFNVWSENSDLTVWLSPFVPEVWLTTCLIFLVALVVQILKHFLKPDTPVINLGLLKNLGEFSFAICAQFFRQTSCSSRIPKWIIVPLFFTSFMLIAQYELFLTGNLVVPPRVVILGTLSEFFANSYTLVFASEDIDGVVSPLSQLQEEFILQSLGNFPKEKCIVTGYQWKNETAYIKKHRPRTVVLLDNKLLAIHSHAYLRNIILKGQFKCFAIYDIALNEASFEYVDNMLRHEIGHSIKGLDQGGFSKLWDREIKHLIHLKAARLSKLRLESPYITINMLSSFFKAVGLSVLLLAAVAMVEVVLEVPTRLGLNRLIELS</sequence>
<protein>
    <submittedName>
        <fullName evidence="2">Uncharacterized protein</fullName>
    </submittedName>
</protein>
<keyword evidence="1" id="KW-0812">Transmembrane</keyword>
<dbReference type="AlphaFoldDB" id="A0A226DK05"/>
<dbReference type="EMBL" id="LNIX01000016">
    <property type="protein sequence ID" value="OXA45875.1"/>
    <property type="molecule type" value="Genomic_DNA"/>
</dbReference>
<comment type="caution">
    <text evidence="2">The sequence shown here is derived from an EMBL/GenBank/DDBJ whole genome shotgun (WGS) entry which is preliminary data.</text>
</comment>
<feature type="transmembrane region" description="Helical" evidence="1">
    <location>
        <begin position="48"/>
        <end position="75"/>
    </location>
</feature>
<evidence type="ECO:0000256" key="1">
    <source>
        <dbReference type="SAM" id="Phobius"/>
    </source>
</evidence>
<accession>A0A226DK05</accession>
<keyword evidence="1" id="KW-1133">Transmembrane helix</keyword>
<keyword evidence="3" id="KW-1185">Reference proteome</keyword>